<evidence type="ECO:0000256" key="4">
    <source>
        <dbReference type="ARBA" id="ARBA00022801"/>
    </source>
</evidence>
<feature type="domain" description="Adenosine deaminase" evidence="6">
    <location>
        <begin position="11"/>
        <end position="330"/>
    </location>
</feature>
<sequence>MELRERLRRLPKTELHCHFVSTIRPATLAELAARERIELPHHDPSAPFDEGGLLAFLQVFDAAQAVLTRPEDVARVAAEGVADAVAAGSLRYRELFVNPDDLPLPYPVLIDAMIDGLEQGRAEWGVGSRIVVAIDRSLPASSAVALVETVLAHRRAAVVGIGQDNLTADGAEDALRFRDAYALAERHGLKRTAHVGETMRAQPADVPDAIDALRLDRVDHGYRVVDDPDALARARDSGVPFDCTPYSTLRLSQWPFAPDHRIARMIRAGLPVNLSTDDAVFFDTDIGREYADALPAMGLDLEDATRIARAGFEAAWCDDDERAAMLAEFDAAVRAGAGSSVETPSYRTVQ</sequence>
<dbReference type="SUPFAM" id="SSF51556">
    <property type="entry name" value="Metallo-dependent hydrolases"/>
    <property type="match status" value="1"/>
</dbReference>
<keyword evidence="3" id="KW-0479">Metal-binding</keyword>
<evidence type="ECO:0000313" key="8">
    <source>
        <dbReference type="Proteomes" id="UP001597347"/>
    </source>
</evidence>
<dbReference type="InterPro" id="IPR001365">
    <property type="entry name" value="A_deaminase_dom"/>
</dbReference>
<evidence type="ECO:0000313" key="7">
    <source>
        <dbReference type="EMBL" id="MFD1722268.1"/>
    </source>
</evidence>
<keyword evidence="5" id="KW-0862">Zinc</keyword>
<evidence type="ECO:0000259" key="6">
    <source>
        <dbReference type="Pfam" id="PF00962"/>
    </source>
</evidence>
<proteinExistence type="inferred from homology"/>
<dbReference type="EMBL" id="JBHUEA010000018">
    <property type="protein sequence ID" value="MFD1722268.1"/>
    <property type="molecule type" value="Genomic_DNA"/>
</dbReference>
<dbReference type="InterPro" id="IPR006330">
    <property type="entry name" value="Ado/ade_deaminase"/>
</dbReference>
<keyword evidence="4" id="KW-0378">Hydrolase</keyword>
<dbReference type="InterPro" id="IPR032466">
    <property type="entry name" value="Metal_Hydrolase"/>
</dbReference>
<comment type="similarity">
    <text evidence="2">Belongs to the metallo-dependent hydrolases superfamily. Adenosine and AMP deaminases family.</text>
</comment>
<dbReference type="Proteomes" id="UP001597347">
    <property type="component" value="Unassembled WGS sequence"/>
</dbReference>
<evidence type="ECO:0000256" key="1">
    <source>
        <dbReference type="ARBA" id="ARBA00001947"/>
    </source>
</evidence>
<evidence type="ECO:0000256" key="2">
    <source>
        <dbReference type="ARBA" id="ARBA00006676"/>
    </source>
</evidence>
<reference evidence="8" key="1">
    <citation type="journal article" date="2019" name="Int. J. Syst. Evol. Microbiol.">
        <title>The Global Catalogue of Microorganisms (GCM) 10K type strain sequencing project: providing services to taxonomists for standard genome sequencing and annotation.</title>
        <authorList>
            <consortium name="The Broad Institute Genomics Platform"/>
            <consortium name="The Broad Institute Genome Sequencing Center for Infectious Disease"/>
            <person name="Wu L."/>
            <person name="Ma J."/>
        </authorList>
    </citation>
    <scope>NUCLEOTIDE SEQUENCE [LARGE SCALE GENOMIC DNA]</scope>
    <source>
        <strain evidence="8">CGMCC 1.12471</strain>
    </source>
</reference>
<gene>
    <name evidence="7" type="ORF">ACFSBI_11970</name>
</gene>
<organism evidence="7 8">
    <name type="scientific">Amnibacterium endophyticum</name>
    <dbReference type="NCBI Taxonomy" id="2109337"/>
    <lineage>
        <taxon>Bacteria</taxon>
        <taxon>Bacillati</taxon>
        <taxon>Actinomycetota</taxon>
        <taxon>Actinomycetes</taxon>
        <taxon>Micrococcales</taxon>
        <taxon>Microbacteriaceae</taxon>
        <taxon>Amnibacterium</taxon>
    </lineage>
</organism>
<dbReference type="Pfam" id="PF00962">
    <property type="entry name" value="A_deaminase"/>
    <property type="match status" value="1"/>
</dbReference>
<dbReference type="RefSeq" id="WP_377935221.1">
    <property type="nucleotide sequence ID" value="NZ_JBHUEA010000018.1"/>
</dbReference>
<evidence type="ECO:0000256" key="5">
    <source>
        <dbReference type="ARBA" id="ARBA00022833"/>
    </source>
</evidence>
<comment type="cofactor">
    <cofactor evidence="1">
        <name>Zn(2+)</name>
        <dbReference type="ChEBI" id="CHEBI:29105"/>
    </cofactor>
</comment>
<dbReference type="PANTHER" id="PTHR43114:SF6">
    <property type="entry name" value="ADENINE DEAMINASE"/>
    <property type="match status" value="1"/>
</dbReference>
<keyword evidence="8" id="KW-1185">Reference proteome</keyword>
<dbReference type="Gene3D" id="3.20.20.140">
    <property type="entry name" value="Metal-dependent hydrolases"/>
    <property type="match status" value="1"/>
</dbReference>
<name>A0ABW4LFJ4_9MICO</name>
<evidence type="ECO:0000256" key="3">
    <source>
        <dbReference type="ARBA" id="ARBA00022723"/>
    </source>
</evidence>
<protein>
    <submittedName>
        <fullName evidence="7">Adenosine deaminase</fullName>
    </submittedName>
</protein>
<accession>A0ABW4LFJ4</accession>
<comment type="caution">
    <text evidence="7">The sequence shown here is derived from an EMBL/GenBank/DDBJ whole genome shotgun (WGS) entry which is preliminary data.</text>
</comment>
<dbReference type="PANTHER" id="PTHR43114">
    <property type="entry name" value="ADENINE DEAMINASE"/>
    <property type="match status" value="1"/>
</dbReference>